<feature type="region of interest" description="Disordered" evidence="1">
    <location>
        <begin position="104"/>
        <end position="131"/>
    </location>
</feature>
<keyword evidence="3" id="KW-1185">Reference proteome</keyword>
<dbReference type="Proteomes" id="UP001148018">
    <property type="component" value="Unassembled WGS sequence"/>
</dbReference>
<organism evidence="2 3">
    <name type="scientific">Muraenolepis orangiensis</name>
    <name type="common">Patagonian moray cod</name>
    <dbReference type="NCBI Taxonomy" id="630683"/>
    <lineage>
        <taxon>Eukaryota</taxon>
        <taxon>Metazoa</taxon>
        <taxon>Chordata</taxon>
        <taxon>Craniata</taxon>
        <taxon>Vertebrata</taxon>
        <taxon>Euteleostomi</taxon>
        <taxon>Actinopterygii</taxon>
        <taxon>Neopterygii</taxon>
        <taxon>Teleostei</taxon>
        <taxon>Neoteleostei</taxon>
        <taxon>Acanthomorphata</taxon>
        <taxon>Zeiogadaria</taxon>
        <taxon>Gadariae</taxon>
        <taxon>Gadiformes</taxon>
        <taxon>Muraenolepidoidei</taxon>
        <taxon>Muraenolepididae</taxon>
        <taxon>Muraenolepis</taxon>
    </lineage>
</organism>
<feature type="compositionally biased region" description="Basic and acidic residues" evidence="1">
    <location>
        <begin position="107"/>
        <end position="120"/>
    </location>
</feature>
<evidence type="ECO:0000313" key="3">
    <source>
        <dbReference type="Proteomes" id="UP001148018"/>
    </source>
</evidence>
<feature type="region of interest" description="Disordered" evidence="1">
    <location>
        <begin position="47"/>
        <end position="88"/>
    </location>
</feature>
<proteinExistence type="predicted"/>
<feature type="region of interest" description="Disordered" evidence="1">
    <location>
        <begin position="1"/>
        <end position="31"/>
    </location>
</feature>
<reference evidence="2" key="1">
    <citation type="submission" date="2022-07" db="EMBL/GenBank/DDBJ databases">
        <title>Chromosome-level genome of Muraenolepis orangiensis.</title>
        <authorList>
            <person name="Kim J."/>
        </authorList>
    </citation>
    <scope>NUCLEOTIDE SEQUENCE</scope>
    <source>
        <strain evidence="2">KU_S4_2022</strain>
        <tissue evidence="2">Muscle</tissue>
    </source>
</reference>
<evidence type="ECO:0000313" key="2">
    <source>
        <dbReference type="EMBL" id="KAJ3589915.1"/>
    </source>
</evidence>
<dbReference type="EMBL" id="JANIIK010000115">
    <property type="protein sequence ID" value="KAJ3589915.1"/>
    <property type="molecule type" value="Genomic_DNA"/>
</dbReference>
<accession>A0A9Q0I995</accession>
<gene>
    <name evidence="2" type="ORF">NHX12_010756</name>
</gene>
<comment type="caution">
    <text evidence="2">The sequence shown here is derived from an EMBL/GenBank/DDBJ whole genome shotgun (WGS) entry which is preliminary data.</text>
</comment>
<evidence type="ECO:0000256" key="1">
    <source>
        <dbReference type="SAM" id="MobiDB-lite"/>
    </source>
</evidence>
<feature type="compositionally biased region" description="Basic residues" evidence="1">
    <location>
        <begin position="21"/>
        <end position="31"/>
    </location>
</feature>
<dbReference type="AlphaFoldDB" id="A0A9Q0I995"/>
<name>A0A9Q0I995_9TELE</name>
<sequence length="131" mass="14700">MAGERDEASCMDPQTPGPPPHPRRGNTPRCRGRQLVNMIVCEAWQAAPPHLGSSANREQRGDNTGGHGKHGSPRNVAENVESKKHRTSWKLWSCSPENVDVWNIGEETQRDTEAHKDRGAWKNTHNMDNME</sequence>
<protein>
    <submittedName>
        <fullName evidence="2">Uncharacterized protein</fullName>
    </submittedName>
</protein>